<gene>
    <name evidence="2" type="ORF">PHYBOEH_000824</name>
</gene>
<feature type="region of interest" description="Disordered" evidence="1">
    <location>
        <begin position="286"/>
        <end position="319"/>
    </location>
</feature>
<feature type="region of interest" description="Disordered" evidence="1">
    <location>
        <begin position="72"/>
        <end position="91"/>
    </location>
</feature>
<keyword evidence="3" id="KW-1185">Reference proteome</keyword>
<evidence type="ECO:0000313" key="3">
    <source>
        <dbReference type="Proteomes" id="UP000693981"/>
    </source>
</evidence>
<dbReference type="AlphaFoldDB" id="A0A8T1WYP6"/>
<name>A0A8T1WYP6_9STRA</name>
<feature type="compositionally biased region" description="Polar residues" evidence="1">
    <location>
        <begin position="286"/>
        <end position="299"/>
    </location>
</feature>
<evidence type="ECO:0000313" key="2">
    <source>
        <dbReference type="EMBL" id="KAG7397368.1"/>
    </source>
</evidence>
<evidence type="ECO:0000256" key="1">
    <source>
        <dbReference type="SAM" id="MobiDB-lite"/>
    </source>
</evidence>
<proteinExistence type="predicted"/>
<dbReference type="EMBL" id="JAGDFL010000115">
    <property type="protein sequence ID" value="KAG7397368.1"/>
    <property type="molecule type" value="Genomic_DNA"/>
</dbReference>
<sequence length="385" mass="43353">MTAWSDVWRSAQLRLQLRDECLFQGETVGVDVCADVPPSVGSTGKYEGQQRVDTLLQRWKAHCEGAQAQIQIVDESSPDPHASSSRSTSTTLFRQETQFSVVSVDREDGNPASVVRLRAHFDLKVRREFWDRKVLLVVNITPRRSVDEGMQSDMKTASGERERSLLMDEWTSELLSLTREEAQPTLTMTRRVERHVTVTKPLRLDVETKDLEKRRVGILARVTNTHPTLSLSVRDLHLHLNQSLRGTEAGSFRVVSGDKVPFPVVLLPQERYNFLYMLEPEEVVASQESSEDQVPTSAVQRKAKKDSSNEAQNSGVNDYFRSQRYTQRLDHCHRALRLQDGAGIRGVRGLSPVGADTTRHECQKKFAHRISSFGQKYGGPVSAGG</sequence>
<organism evidence="2 3">
    <name type="scientific">Phytophthora boehmeriae</name>
    <dbReference type="NCBI Taxonomy" id="109152"/>
    <lineage>
        <taxon>Eukaryota</taxon>
        <taxon>Sar</taxon>
        <taxon>Stramenopiles</taxon>
        <taxon>Oomycota</taxon>
        <taxon>Peronosporomycetes</taxon>
        <taxon>Peronosporales</taxon>
        <taxon>Peronosporaceae</taxon>
        <taxon>Phytophthora</taxon>
    </lineage>
</organism>
<protein>
    <submittedName>
        <fullName evidence="2">Uncharacterized protein</fullName>
    </submittedName>
</protein>
<dbReference type="OrthoDB" id="108277at2759"/>
<comment type="caution">
    <text evidence="2">The sequence shown here is derived from an EMBL/GenBank/DDBJ whole genome shotgun (WGS) entry which is preliminary data.</text>
</comment>
<accession>A0A8T1WYP6</accession>
<reference evidence="2" key="1">
    <citation type="submission" date="2021-02" db="EMBL/GenBank/DDBJ databases">
        <authorList>
            <person name="Palmer J.M."/>
        </authorList>
    </citation>
    <scope>NUCLEOTIDE SEQUENCE</scope>
    <source>
        <strain evidence="2">SCRP23</strain>
    </source>
</reference>
<dbReference type="Proteomes" id="UP000693981">
    <property type="component" value="Unassembled WGS sequence"/>
</dbReference>